<keyword evidence="4" id="KW-0598">Phosphotransferase system</keyword>
<evidence type="ECO:0000259" key="8">
    <source>
        <dbReference type="PROSITE" id="PS51350"/>
    </source>
</evidence>
<gene>
    <name evidence="9" type="ORF">BTJ39_13215</name>
</gene>
<dbReference type="RefSeq" id="WP_078003170.1">
    <property type="nucleotide sequence ID" value="NZ_MRUL01000008.1"/>
</dbReference>
<dbReference type="PANTHER" id="PTHR33705">
    <property type="entry name" value="PHOSPHOCARRIER PROTEIN HPR"/>
    <property type="match status" value="1"/>
</dbReference>
<feature type="domain" description="HPr" evidence="8">
    <location>
        <begin position="1"/>
        <end position="87"/>
    </location>
</feature>
<dbReference type="GO" id="GO:0005737">
    <property type="term" value="C:cytoplasm"/>
    <property type="evidence" value="ECO:0007669"/>
    <property type="project" value="UniProtKB-SubCell"/>
</dbReference>
<dbReference type="Pfam" id="PF00381">
    <property type="entry name" value="PTS-HPr"/>
    <property type="match status" value="1"/>
</dbReference>
<evidence type="ECO:0000256" key="3">
    <source>
        <dbReference type="ARBA" id="ARBA00022490"/>
    </source>
</evidence>
<dbReference type="PRINTS" id="PR00107">
    <property type="entry name" value="PHOSPHOCPHPR"/>
</dbReference>
<proteinExistence type="inferred from homology"/>
<comment type="caution">
    <text evidence="9">The sequence shown here is derived from an EMBL/GenBank/DDBJ whole genome shotgun (WGS) entry which is preliminary data.</text>
</comment>
<evidence type="ECO:0000256" key="1">
    <source>
        <dbReference type="ARBA" id="ARBA00004496"/>
    </source>
</evidence>
<comment type="function">
    <text evidence="5">Component of the phosphoenolpyruvate-dependent nitrogen-metabolic phosphotransferase system (nitrogen-metabolic PTS), that seems to be involved in regulating nitrogen metabolism. The phosphoryl group from phosphoenolpyruvate (PEP) is transferred to the phosphoryl carrier protein NPr by enzyme I-Ntr. Phospho-NPr then transfers it to EIIA-Ntr. Could function in the transcriptional regulation of sigma-54 dependent operons in conjunction with the NPr (PtsO) and EIIA-Ntr (PtsN) proteins.</text>
</comment>
<evidence type="ECO:0000256" key="5">
    <source>
        <dbReference type="ARBA" id="ARBA00037424"/>
    </source>
</evidence>
<evidence type="ECO:0000256" key="4">
    <source>
        <dbReference type="ARBA" id="ARBA00022683"/>
    </source>
</evidence>
<dbReference type="InterPro" id="IPR035895">
    <property type="entry name" value="HPr-like_sf"/>
</dbReference>
<dbReference type="InterPro" id="IPR000032">
    <property type="entry name" value="HPr-like"/>
</dbReference>
<dbReference type="CDD" id="cd00367">
    <property type="entry name" value="PTS-HPr_like"/>
    <property type="match status" value="1"/>
</dbReference>
<keyword evidence="10" id="KW-1185">Reference proteome</keyword>
<dbReference type="NCBIfam" id="TIGR01003">
    <property type="entry name" value="PTS_HPr_family"/>
    <property type="match status" value="1"/>
</dbReference>
<evidence type="ECO:0000256" key="6">
    <source>
        <dbReference type="ARBA" id="ARBA00040081"/>
    </source>
</evidence>
<dbReference type="SUPFAM" id="SSF55594">
    <property type="entry name" value="HPr-like"/>
    <property type="match status" value="1"/>
</dbReference>
<evidence type="ECO:0000313" key="9">
    <source>
        <dbReference type="EMBL" id="OON39604.1"/>
    </source>
</evidence>
<dbReference type="Proteomes" id="UP000190667">
    <property type="component" value="Unassembled WGS sequence"/>
</dbReference>
<dbReference type="STRING" id="1926881.BTJ39_13215"/>
<name>A0A1S8YKQ0_9GAMM</name>
<dbReference type="InterPro" id="IPR050399">
    <property type="entry name" value="HPr"/>
</dbReference>
<dbReference type="GO" id="GO:0009401">
    <property type="term" value="P:phosphoenolpyruvate-dependent sugar phosphotransferase system"/>
    <property type="evidence" value="ECO:0007669"/>
    <property type="project" value="UniProtKB-KW"/>
</dbReference>
<dbReference type="AlphaFoldDB" id="A0A1S8YKQ0"/>
<keyword evidence="3" id="KW-0963">Cytoplasm</keyword>
<protein>
    <recommendedName>
        <fullName evidence="6">Phosphocarrier protein NPr</fullName>
    </recommendedName>
    <alternativeName>
        <fullName evidence="7">Nitrogen-related HPr</fullName>
    </alternativeName>
</protein>
<dbReference type="PANTHER" id="PTHR33705:SF2">
    <property type="entry name" value="PHOSPHOCARRIER PROTEIN NPR"/>
    <property type="match status" value="1"/>
</dbReference>
<dbReference type="Gene3D" id="3.30.1340.10">
    <property type="entry name" value="HPr-like"/>
    <property type="match status" value="1"/>
</dbReference>
<dbReference type="EMBL" id="MRUL01000008">
    <property type="protein sequence ID" value="OON39604.1"/>
    <property type="molecule type" value="Genomic_DNA"/>
</dbReference>
<reference evidence="9 10" key="1">
    <citation type="submission" date="2016-12" db="EMBL/GenBank/DDBJ databases">
        <title>Izhakiella australiana sp. nov. of genus Izhakiella isolated from Australian desert.</title>
        <authorList>
            <person name="Ji M."/>
        </authorList>
    </citation>
    <scope>NUCLEOTIDE SEQUENCE [LARGE SCALE GENOMIC DNA]</scope>
    <source>
        <strain evidence="9 10">D4N98</strain>
    </source>
</reference>
<evidence type="ECO:0000256" key="7">
    <source>
        <dbReference type="ARBA" id="ARBA00041734"/>
    </source>
</evidence>
<sequence length="87" mass="9625">MQSFEYSITDDLGIHARPAGMLVRLAMNYKSEQTIARKDNSAPVSLKRIFTVMGLGVKCGDSVIISAEGEDEEQAINALQDFFRQSL</sequence>
<dbReference type="PROSITE" id="PS51350">
    <property type="entry name" value="PTS_HPR_DOM"/>
    <property type="match status" value="1"/>
</dbReference>
<organism evidence="9 10">
    <name type="scientific">Izhakiella australiensis</name>
    <dbReference type="NCBI Taxonomy" id="1926881"/>
    <lineage>
        <taxon>Bacteria</taxon>
        <taxon>Pseudomonadati</taxon>
        <taxon>Pseudomonadota</taxon>
        <taxon>Gammaproteobacteria</taxon>
        <taxon>Enterobacterales</taxon>
        <taxon>Erwiniaceae</taxon>
        <taxon>Izhakiella</taxon>
    </lineage>
</organism>
<comment type="subcellular location">
    <subcellularLocation>
        <location evidence="1">Cytoplasm</location>
    </subcellularLocation>
</comment>
<accession>A0A1S8YKQ0</accession>
<dbReference type="OrthoDB" id="9809047at2"/>
<evidence type="ECO:0000256" key="2">
    <source>
        <dbReference type="ARBA" id="ARBA00010736"/>
    </source>
</evidence>
<comment type="similarity">
    <text evidence="2">Belongs to the HPr family.</text>
</comment>
<evidence type="ECO:0000313" key="10">
    <source>
        <dbReference type="Proteomes" id="UP000190667"/>
    </source>
</evidence>